<dbReference type="EMBL" id="JAAMPI010000217">
    <property type="protein sequence ID" value="KAF4633981.1"/>
    <property type="molecule type" value="Genomic_DNA"/>
</dbReference>
<evidence type="ECO:0000256" key="1">
    <source>
        <dbReference type="ARBA" id="ARBA00004141"/>
    </source>
</evidence>
<dbReference type="PANTHER" id="PTHR46283">
    <property type="entry name" value="E3 UBIQUITIN-PROTEIN LIGASE MARCH5"/>
    <property type="match status" value="1"/>
</dbReference>
<organism evidence="10 11">
    <name type="scientific">Cudoniella acicularis</name>
    <dbReference type="NCBI Taxonomy" id="354080"/>
    <lineage>
        <taxon>Eukaryota</taxon>
        <taxon>Fungi</taxon>
        <taxon>Dikarya</taxon>
        <taxon>Ascomycota</taxon>
        <taxon>Pezizomycotina</taxon>
        <taxon>Leotiomycetes</taxon>
        <taxon>Helotiales</taxon>
        <taxon>Tricladiaceae</taxon>
        <taxon>Cudoniella</taxon>
    </lineage>
</organism>
<feature type="compositionally biased region" description="Low complexity" evidence="8">
    <location>
        <begin position="359"/>
        <end position="370"/>
    </location>
</feature>
<keyword evidence="2" id="KW-0812">Transmembrane</keyword>
<comment type="subcellular location">
    <subcellularLocation>
        <location evidence="1">Membrane</location>
        <topology evidence="1">Multi-pass membrane protein</topology>
    </subcellularLocation>
</comment>
<evidence type="ECO:0000256" key="8">
    <source>
        <dbReference type="SAM" id="MobiDB-lite"/>
    </source>
</evidence>
<accession>A0A8H4RS05</accession>
<keyword evidence="7" id="KW-0472">Membrane</keyword>
<evidence type="ECO:0000256" key="7">
    <source>
        <dbReference type="ARBA" id="ARBA00023136"/>
    </source>
</evidence>
<dbReference type="InterPro" id="IPR013083">
    <property type="entry name" value="Znf_RING/FYVE/PHD"/>
</dbReference>
<dbReference type="Pfam" id="PF12906">
    <property type="entry name" value="RINGv"/>
    <property type="match status" value="1"/>
</dbReference>
<dbReference type="PROSITE" id="PS51292">
    <property type="entry name" value="ZF_RING_CH"/>
    <property type="match status" value="1"/>
</dbReference>
<keyword evidence="6" id="KW-1133">Transmembrane helix</keyword>
<evidence type="ECO:0000256" key="5">
    <source>
        <dbReference type="ARBA" id="ARBA00022833"/>
    </source>
</evidence>
<dbReference type="SMART" id="SM00744">
    <property type="entry name" value="RINGv"/>
    <property type="match status" value="1"/>
</dbReference>
<reference evidence="10 11" key="1">
    <citation type="submission" date="2020-03" db="EMBL/GenBank/DDBJ databases">
        <title>Draft Genome Sequence of Cudoniella acicularis.</title>
        <authorList>
            <person name="Buettner E."/>
            <person name="Kellner H."/>
        </authorList>
    </citation>
    <scope>NUCLEOTIDE SEQUENCE [LARGE SCALE GENOMIC DNA]</scope>
    <source>
        <strain evidence="10 11">DSM 108380</strain>
    </source>
</reference>
<keyword evidence="4" id="KW-0863">Zinc-finger</keyword>
<dbReference type="OrthoDB" id="5817083at2759"/>
<feature type="compositionally biased region" description="Polar residues" evidence="8">
    <location>
        <begin position="37"/>
        <end position="68"/>
    </location>
</feature>
<keyword evidence="5" id="KW-0862">Zinc</keyword>
<evidence type="ECO:0000259" key="9">
    <source>
        <dbReference type="PROSITE" id="PS51292"/>
    </source>
</evidence>
<feature type="region of interest" description="Disordered" evidence="8">
    <location>
        <begin position="349"/>
        <end position="370"/>
    </location>
</feature>
<comment type="caution">
    <text evidence="10">The sequence shown here is derived from an EMBL/GenBank/DDBJ whole genome shotgun (WGS) entry which is preliminary data.</text>
</comment>
<dbReference type="SUPFAM" id="SSF57850">
    <property type="entry name" value="RING/U-box"/>
    <property type="match status" value="1"/>
</dbReference>
<dbReference type="GO" id="GO:0008270">
    <property type="term" value="F:zinc ion binding"/>
    <property type="evidence" value="ECO:0007669"/>
    <property type="project" value="UniProtKB-KW"/>
</dbReference>
<dbReference type="Proteomes" id="UP000566819">
    <property type="component" value="Unassembled WGS sequence"/>
</dbReference>
<feature type="region of interest" description="Disordered" evidence="8">
    <location>
        <begin position="1"/>
        <end position="68"/>
    </location>
</feature>
<feature type="domain" description="RING-CH-type" evidence="9">
    <location>
        <begin position="70"/>
        <end position="144"/>
    </location>
</feature>
<dbReference type="InterPro" id="IPR011016">
    <property type="entry name" value="Znf_RING-CH"/>
</dbReference>
<evidence type="ECO:0000256" key="6">
    <source>
        <dbReference type="ARBA" id="ARBA00022989"/>
    </source>
</evidence>
<dbReference type="GO" id="GO:0016020">
    <property type="term" value="C:membrane"/>
    <property type="evidence" value="ECO:0007669"/>
    <property type="project" value="UniProtKB-SubCell"/>
</dbReference>
<name>A0A8H4RS05_9HELO</name>
<proteinExistence type="predicted"/>
<keyword evidence="11" id="KW-1185">Reference proteome</keyword>
<gene>
    <name evidence="10" type="ORF">G7Y89_g4126</name>
</gene>
<evidence type="ECO:0000313" key="11">
    <source>
        <dbReference type="Proteomes" id="UP000566819"/>
    </source>
</evidence>
<evidence type="ECO:0000256" key="4">
    <source>
        <dbReference type="ARBA" id="ARBA00022771"/>
    </source>
</evidence>
<evidence type="ECO:0000256" key="3">
    <source>
        <dbReference type="ARBA" id="ARBA00022723"/>
    </source>
</evidence>
<evidence type="ECO:0000313" key="10">
    <source>
        <dbReference type="EMBL" id="KAF4633981.1"/>
    </source>
</evidence>
<dbReference type="AlphaFoldDB" id="A0A8H4RS05"/>
<protein>
    <recommendedName>
        <fullName evidence="9">RING-CH-type domain-containing protein</fullName>
    </recommendedName>
</protein>
<keyword evidence="3" id="KW-0479">Metal-binding</keyword>
<dbReference type="Gene3D" id="3.30.40.10">
    <property type="entry name" value="Zinc/RING finger domain, C3HC4 (zinc finger)"/>
    <property type="match status" value="1"/>
</dbReference>
<evidence type="ECO:0000256" key="2">
    <source>
        <dbReference type="ARBA" id="ARBA00022692"/>
    </source>
</evidence>
<sequence length="498" mass="55225">MASVPREAAERGRQGATDRGTLTGPSAPAQDVKAQSRESSPTSWSSQSRVLNEPVQRNASPTDSTLTRSTLPEDIKRCWICQQDETDDEVPGTSVWRAPCPCSLVAHDECLLEWIADEEAPRSGEVASTRKIVCPQCKFPINIERPRDILVELYDRVQRAAKSCILPVLASGALGCCYSGLFVYGMNTLNVVFGPEEALRLLPSQTFRISARQTTSIIDSLQQWFVFTLGSPALVIQRTALADFTFPLLTAAYFVTPAHRDIYRWPPSPGLTFATLPYLRTAYNEFYRYAFKDLEKKWDLAVQRKPREGETAEQIAEQRHEEEGRAIFEVEFVHGAVEEEQLPPLIRLDNNNGAGGQNQAGNNNNAPVANAQVDGADAGQQQGGARNNNIEGWEFRQDISAAQVATTVCGALVFPLISSVMGDILKYSLPDRLVGRTLGMKLAGKGLLKEKWGRTVVGGCLFVVLKDVVTLYCKWKKAQQFGRKKILDWEPKRKSMSK</sequence>